<feature type="non-terminal residue" evidence="13">
    <location>
        <position position="511"/>
    </location>
</feature>
<keyword evidence="4" id="KW-0328">Glycosyltransferase</keyword>
<protein>
    <recommendedName>
        <fullName evidence="3">glucuronosyltransferase</fullName>
        <ecNumber evidence="3">2.4.1.17</ecNumber>
    </recommendedName>
</protein>
<evidence type="ECO:0000256" key="10">
    <source>
        <dbReference type="ARBA" id="ARBA00047475"/>
    </source>
</evidence>
<evidence type="ECO:0000256" key="5">
    <source>
        <dbReference type="ARBA" id="ARBA00022679"/>
    </source>
</evidence>
<dbReference type="AlphaFoldDB" id="A0AAV5X4S3"/>
<dbReference type="InterPro" id="IPR002213">
    <property type="entry name" value="UDP_glucos_trans"/>
</dbReference>
<comment type="subcellular location">
    <subcellularLocation>
        <location evidence="1">Membrane</location>
        <topology evidence="1">Single-pass membrane protein</topology>
    </subcellularLocation>
</comment>
<comment type="caution">
    <text evidence="13">The sequence shown here is derived from an EMBL/GenBank/DDBJ whole genome shotgun (WGS) entry which is preliminary data.</text>
</comment>
<feature type="transmembrane region" description="Helical" evidence="11">
    <location>
        <begin position="491"/>
        <end position="510"/>
    </location>
</feature>
<dbReference type="InterPro" id="IPR050271">
    <property type="entry name" value="UDP-glycosyltransferase"/>
</dbReference>
<dbReference type="PANTHER" id="PTHR48043:SF23">
    <property type="entry name" value="UDP-GLUCURONOSYLTRANSFERASE"/>
    <property type="match status" value="1"/>
</dbReference>
<reference evidence="13" key="1">
    <citation type="submission" date="2023-10" db="EMBL/GenBank/DDBJ databases">
        <title>Genome assembly of Pristionchus species.</title>
        <authorList>
            <person name="Yoshida K."/>
            <person name="Sommer R.J."/>
        </authorList>
    </citation>
    <scope>NUCLEOTIDE SEQUENCE</scope>
    <source>
        <strain evidence="13">RS5133</strain>
    </source>
</reference>
<evidence type="ECO:0000256" key="4">
    <source>
        <dbReference type="ARBA" id="ARBA00022676"/>
    </source>
</evidence>
<comment type="catalytic activity">
    <reaction evidence="10">
        <text>glucuronate acceptor + UDP-alpha-D-glucuronate = acceptor beta-D-glucuronoside + UDP + H(+)</text>
        <dbReference type="Rhea" id="RHEA:21032"/>
        <dbReference type="ChEBI" id="CHEBI:15378"/>
        <dbReference type="ChEBI" id="CHEBI:58052"/>
        <dbReference type="ChEBI" id="CHEBI:58223"/>
        <dbReference type="ChEBI" id="CHEBI:132367"/>
        <dbReference type="ChEBI" id="CHEBI:132368"/>
        <dbReference type="EC" id="2.4.1.17"/>
    </reaction>
</comment>
<evidence type="ECO:0000313" key="14">
    <source>
        <dbReference type="Proteomes" id="UP001432322"/>
    </source>
</evidence>
<dbReference type="SUPFAM" id="SSF53756">
    <property type="entry name" value="UDP-Glycosyltransferase/glycogen phosphorylase"/>
    <property type="match status" value="1"/>
</dbReference>
<comment type="similarity">
    <text evidence="2">Belongs to the UDP-glycosyltransferase family.</text>
</comment>
<evidence type="ECO:0000256" key="8">
    <source>
        <dbReference type="ARBA" id="ARBA00022989"/>
    </source>
</evidence>
<name>A0AAV5X4S3_9BILA</name>
<feature type="signal peptide" evidence="12">
    <location>
        <begin position="1"/>
        <end position="16"/>
    </location>
</feature>
<evidence type="ECO:0000256" key="1">
    <source>
        <dbReference type="ARBA" id="ARBA00004167"/>
    </source>
</evidence>
<dbReference type="Gene3D" id="3.40.50.2000">
    <property type="entry name" value="Glycogen Phosphorylase B"/>
    <property type="match status" value="1"/>
</dbReference>
<dbReference type="EC" id="2.4.1.17" evidence="3"/>
<dbReference type="FunFam" id="3.40.50.2000:FF:000038">
    <property type="entry name" value="UDP-GlucuronosylTransferase"/>
    <property type="match status" value="1"/>
</dbReference>
<dbReference type="GO" id="GO:0015020">
    <property type="term" value="F:glucuronosyltransferase activity"/>
    <property type="evidence" value="ECO:0007669"/>
    <property type="project" value="UniProtKB-EC"/>
</dbReference>
<keyword evidence="5" id="KW-0808">Transferase</keyword>
<keyword evidence="14" id="KW-1185">Reference proteome</keyword>
<dbReference type="GO" id="GO:0016020">
    <property type="term" value="C:membrane"/>
    <property type="evidence" value="ECO:0007669"/>
    <property type="project" value="UniProtKB-SubCell"/>
</dbReference>
<evidence type="ECO:0000256" key="11">
    <source>
        <dbReference type="SAM" id="Phobius"/>
    </source>
</evidence>
<accession>A0AAV5X4S3</accession>
<dbReference type="Pfam" id="PF00201">
    <property type="entry name" value="UDPGT"/>
    <property type="match status" value="1"/>
</dbReference>
<dbReference type="CDD" id="cd03784">
    <property type="entry name" value="GT1_Gtf-like"/>
    <property type="match status" value="1"/>
</dbReference>
<keyword evidence="9 11" id="KW-0472">Membrane</keyword>
<gene>
    <name evidence="13" type="ORF">PFISCL1PPCAC_28611</name>
</gene>
<evidence type="ECO:0000256" key="3">
    <source>
        <dbReference type="ARBA" id="ARBA00012544"/>
    </source>
</evidence>
<feature type="chain" id="PRO_5043327543" description="glucuronosyltransferase" evidence="12">
    <location>
        <begin position="17"/>
        <end position="511"/>
    </location>
</feature>
<keyword evidence="8 11" id="KW-1133">Transmembrane helix</keyword>
<dbReference type="PANTHER" id="PTHR48043">
    <property type="entry name" value="EG:EG0003.4 PROTEIN-RELATED"/>
    <property type="match status" value="1"/>
</dbReference>
<evidence type="ECO:0000256" key="12">
    <source>
        <dbReference type="SAM" id="SignalP"/>
    </source>
</evidence>
<evidence type="ECO:0000256" key="7">
    <source>
        <dbReference type="ARBA" id="ARBA00022729"/>
    </source>
</evidence>
<organism evidence="13 14">
    <name type="scientific">Pristionchus fissidentatus</name>
    <dbReference type="NCBI Taxonomy" id="1538716"/>
    <lineage>
        <taxon>Eukaryota</taxon>
        <taxon>Metazoa</taxon>
        <taxon>Ecdysozoa</taxon>
        <taxon>Nematoda</taxon>
        <taxon>Chromadorea</taxon>
        <taxon>Rhabditida</taxon>
        <taxon>Rhabditina</taxon>
        <taxon>Diplogasteromorpha</taxon>
        <taxon>Diplogasteroidea</taxon>
        <taxon>Neodiplogasteridae</taxon>
        <taxon>Pristionchus</taxon>
    </lineage>
</organism>
<evidence type="ECO:0000256" key="9">
    <source>
        <dbReference type="ARBA" id="ARBA00023136"/>
    </source>
</evidence>
<evidence type="ECO:0000313" key="13">
    <source>
        <dbReference type="EMBL" id="GMT37314.1"/>
    </source>
</evidence>
<keyword evidence="6 11" id="KW-0812">Transmembrane</keyword>
<evidence type="ECO:0000256" key="2">
    <source>
        <dbReference type="ARBA" id="ARBA00009995"/>
    </source>
</evidence>
<evidence type="ECO:0000256" key="6">
    <source>
        <dbReference type="ARBA" id="ARBA00022692"/>
    </source>
</evidence>
<proteinExistence type="inferred from homology"/>
<sequence length="511" mass="57629">MRVSLISLLLISIVHSYKILVYNIRYSHSHSNFLGNVADILVEAGHDVTSFIPIIDPEVKVGTSKTKKVFVKQSPAVKEILLKMNERKADFFKLDNFNPVLTFMMNKAFASQFIEQCKVVLEETEILKQLQNEKFDVMIVENFDMCGVAYAHLVKPKSLITSSASSPFSYMFEEFGLPLSLSYNPSSYLSTLNVHSMWDRAKNIYAEWLMHALFYPGRWMIEDLYREKFGADFPSLQEISSHSAYTLSNSEPLIDFATPTLNRVVAIGGIGAKAPKPLDEYWNEVLSRRSKTILLSFGSVAKSVYLPEDVKMSILSTVARFPDVTFIWKFEEPENAFAKAALASLPNLVLSAWMPQNDLLNDDRITAFITHGGMGSTQETALRGKPGIFVPICGDNARNAGMMQSNELGRVYDKKHLNNAEMMTATIREVLEDPKYATNAKRISKMLARKPFAARELLIKHVEFAAQFGASAALRPRSIDMNLIEYHNLDILIICVVTLILIFHIITRVIT</sequence>
<keyword evidence="7 12" id="KW-0732">Signal</keyword>
<dbReference type="Proteomes" id="UP001432322">
    <property type="component" value="Unassembled WGS sequence"/>
</dbReference>
<dbReference type="EMBL" id="BTSY01000101">
    <property type="protein sequence ID" value="GMT37314.1"/>
    <property type="molecule type" value="Genomic_DNA"/>
</dbReference>